<dbReference type="NCBIfam" id="TIGR00254">
    <property type="entry name" value="GGDEF"/>
    <property type="match status" value="1"/>
</dbReference>
<dbReference type="PROSITE" id="PS50887">
    <property type="entry name" value="GGDEF"/>
    <property type="match status" value="1"/>
</dbReference>
<dbReference type="InterPro" id="IPR013767">
    <property type="entry name" value="PAS_fold"/>
</dbReference>
<dbReference type="SUPFAM" id="SSF55073">
    <property type="entry name" value="Nucleotide cyclase"/>
    <property type="match status" value="1"/>
</dbReference>
<dbReference type="InterPro" id="IPR000160">
    <property type="entry name" value="GGDEF_dom"/>
</dbReference>
<sequence>MVAADHASRGAADPASWRTPVQVLADLAEPAVVVLASDPLQRVERLFDDDPGLRHVVLEAGDAFHLVDRLHLDHLRRERPWPGLRLHRRTLLSQVELPTSVVLPSTTPVDQAAATVLGRDATASLEAVVCVDDHGRPGVVPVRRLFESLSRTFARQSVLDPLTGLPNRLHLMNLLDRRAPSTPAALLYVDLDRFKDVNDSYGHGAGDAVLVEFAARMRRCCRSEDVVLRLGGDEFAVLVPTDVGDGALLALAGRVVAAAAAPFTVPLRGPDGAQTGEATVHVGASVGVTHRAAGRGEDALAAMLAEADAAMYLAKDQGRGTVRTFEEARRVAEAATDDRPSRHTIERRLREALDGSTSSRLHLVYQPIVDLTTGAVVELEALARWDDGVLGTVPPDRFVPVAEAGGLILELGRWALRAACVQAATWAAVGRVAPSVSVNVSPLQLVDPGFETDVIDALTAAGLPADRLVLEITEAAGVDDLPRTAAVLHSLRGRGIRVALDDFGAGRSSLTLLRELPLDTVKVDRSLVSASSGTVADALVLRLLVEVCHGLGLRVCMEGVEEEVEAVRLTGLGADTGQGWCFGRPAAGVGADATTGTLRALRPRPPHPEERGSDEFVVAVDREGRVVYVSTRAFDVLGFLPSDVVGRPFGDLVDEADRPVVTVAGRCVMGPAHAGGTVRMPHVDGARRWVSVRPAGGPERAPGMDAALLLRCRDVTTVVEAQHRLREAEETFRLVFDGAPTGMALSGLDGTIQRVNAAFATMLGREAHTLVGLRVEEITWPEDRAVDEVHLGQHREGKSPEAPVRKRYVGHDGRPVHVEVQVSLVASADGEPAAVVAHVHPAPSA</sequence>
<dbReference type="InterPro" id="IPR035965">
    <property type="entry name" value="PAS-like_dom_sf"/>
</dbReference>
<dbReference type="Gene3D" id="3.30.70.270">
    <property type="match status" value="1"/>
</dbReference>
<dbReference type="Proteomes" id="UP001595685">
    <property type="component" value="Unassembled WGS sequence"/>
</dbReference>
<comment type="caution">
    <text evidence="4">The sequence shown here is derived from an EMBL/GenBank/DDBJ whole genome shotgun (WGS) entry which is preliminary data.</text>
</comment>
<dbReference type="CDD" id="cd01948">
    <property type="entry name" value="EAL"/>
    <property type="match status" value="1"/>
</dbReference>
<dbReference type="CDD" id="cd01949">
    <property type="entry name" value="GGDEF"/>
    <property type="match status" value="1"/>
</dbReference>
<dbReference type="EMBL" id="JBHRWW010000001">
    <property type="protein sequence ID" value="MFC3687070.1"/>
    <property type="molecule type" value="Genomic_DNA"/>
</dbReference>
<reference evidence="5" key="1">
    <citation type="journal article" date="2019" name="Int. J. Syst. Evol. Microbiol.">
        <title>The Global Catalogue of Microorganisms (GCM) 10K type strain sequencing project: providing services to taxonomists for standard genome sequencing and annotation.</title>
        <authorList>
            <consortium name="The Broad Institute Genomics Platform"/>
            <consortium name="The Broad Institute Genome Sequencing Center for Infectious Disease"/>
            <person name="Wu L."/>
            <person name="Ma J."/>
        </authorList>
    </citation>
    <scope>NUCLEOTIDE SEQUENCE [LARGE SCALE GENOMIC DNA]</scope>
    <source>
        <strain evidence="5">NCAIM B.02333</strain>
    </source>
</reference>
<evidence type="ECO:0000259" key="2">
    <source>
        <dbReference type="PROSITE" id="PS50883"/>
    </source>
</evidence>
<dbReference type="PANTHER" id="PTHR44757:SF2">
    <property type="entry name" value="BIOFILM ARCHITECTURE MAINTENANCE PROTEIN MBAA"/>
    <property type="match status" value="1"/>
</dbReference>
<keyword evidence="5" id="KW-1185">Reference proteome</keyword>
<proteinExistence type="predicted"/>
<dbReference type="InterPro" id="IPR043128">
    <property type="entry name" value="Rev_trsase/Diguanyl_cyclase"/>
</dbReference>
<gene>
    <name evidence="4" type="ORF">ACFOLH_01800</name>
</gene>
<dbReference type="InterPro" id="IPR001633">
    <property type="entry name" value="EAL_dom"/>
</dbReference>
<dbReference type="InterPro" id="IPR029787">
    <property type="entry name" value="Nucleotide_cyclase"/>
</dbReference>
<organism evidence="4 5">
    <name type="scientific">Aquipuribacter hungaricus</name>
    <dbReference type="NCBI Taxonomy" id="545624"/>
    <lineage>
        <taxon>Bacteria</taxon>
        <taxon>Bacillati</taxon>
        <taxon>Actinomycetota</taxon>
        <taxon>Actinomycetes</taxon>
        <taxon>Micrococcales</taxon>
        <taxon>Intrasporangiaceae</taxon>
        <taxon>Aquipuribacter</taxon>
    </lineage>
</organism>
<name>A0ABV7WC66_9MICO</name>
<dbReference type="PANTHER" id="PTHR44757">
    <property type="entry name" value="DIGUANYLATE CYCLASE DGCP"/>
    <property type="match status" value="1"/>
</dbReference>
<protein>
    <submittedName>
        <fullName evidence="4">EAL domain-containing protein</fullName>
    </submittedName>
</protein>
<dbReference type="InterPro" id="IPR000014">
    <property type="entry name" value="PAS"/>
</dbReference>
<dbReference type="SMART" id="SM00052">
    <property type="entry name" value="EAL"/>
    <property type="match status" value="1"/>
</dbReference>
<dbReference type="SUPFAM" id="SSF55785">
    <property type="entry name" value="PYP-like sensor domain (PAS domain)"/>
    <property type="match status" value="2"/>
</dbReference>
<evidence type="ECO:0000259" key="1">
    <source>
        <dbReference type="PROSITE" id="PS50112"/>
    </source>
</evidence>
<dbReference type="InterPro" id="IPR035919">
    <property type="entry name" value="EAL_sf"/>
</dbReference>
<dbReference type="SUPFAM" id="SSF141868">
    <property type="entry name" value="EAL domain-like"/>
    <property type="match status" value="1"/>
</dbReference>
<evidence type="ECO:0000313" key="5">
    <source>
        <dbReference type="Proteomes" id="UP001595685"/>
    </source>
</evidence>
<evidence type="ECO:0000313" key="4">
    <source>
        <dbReference type="EMBL" id="MFC3687070.1"/>
    </source>
</evidence>
<dbReference type="SMART" id="SM00267">
    <property type="entry name" value="GGDEF"/>
    <property type="match status" value="1"/>
</dbReference>
<dbReference type="NCBIfam" id="TIGR00229">
    <property type="entry name" value="sensory_box"/>
    <property type="match status" value="2"/>
</dbReference>
<dbReference type="InterPro" id="IPR052155">
    <property type="entry name" value="Biofilm_reg_signaling"/>
</dbReference>
<feature type="domain" description="GGDEF" evidence="3">
    <location>
        <begin position="182"/>
        <end position="327"/>
    </location>
</feature>
<dbReference type="Gene3D" id="3.20.20.450">
    <property type="entry name" value="EAL domain"/>
    <property type="match status" value="1"/>
</dbReference>
<feature type="domain" description="EAL" evidence="2">
    <location>
        <begin position="342"/>
        <end position="599"/>
    </location>
</feature>
<dbReference type="Pfam" id="PF00990">
    <property type="entry name" value="GGDEF"/>
    <property type="match status" value="1"/>
</dbReference>
<accession>A0ABV7WC66</accession>
<dbReference type="Pfam" id="PF00563">
    <property type="entry name" value="EAL"/>
    <property type="match status" value="1"/>
</dbReference>
<dbReference type="CDD" id="cd00130">
    <property type="entry name" value="PAS"/>
    <property type="match status" value="2"/>
</dbReference>
<dbReference type="Gene3D" id="3.30.450.20">
    <property type="entry name" value="PAS domain"/>
    <property type="match status" value="2"/>
</dbReference>
<dbReference type="PROSITE" id="PS50883">
    <property type="entry name" value="EAL"/>
    <property type="match status" value="1"/>
</dbReference>
<dbReference type="Pfam" id="PF00989">
    <property type="entry name" value="PAS"/>
    <property type="match status" value="2"/>
</dbReference>
<feature type="domain" description="PAS" evidence="1">
    <location>
        <begin position="728"/>
        <end position="784"/>
    </location>
</feature>
<dbReference type="RefSeq" id="WP_340289341.1">
    <property type="nucleotide sequence ID" value="NZ_JBBEOI010000007.1"/>
</dbReference>
<dbReference type="SMART" id="SM00091">
    <property type="entry name" value="PAS"/>
    <property type="match status" value="2"/>
</dbReference>
<dbReference type="PROSITE" id="PS50112">
    <property type="entry name" value="PAS"/>
    <property type="match status" value="2"/>
</dbReference>
<feature type="domain" description="PAS" evidence="1">
    <location>
        <begin position="617"/>
        <end position="661"/>
    </location>
</feature>
<evidence type="ECO:0000259" key="3">
    <source>
        <dbReference type="PROSITE" id="PS50887"/>
    </source>
</evidence>